<name>A0A0A9BTX0_ARUDO</name>
<protein>
    <submittedName>
        <fullName evidence="1">Uncharacterized protein</fullName>
    </submittedName>
</protein>
<reference evidence="1" key="2">
    <citation type="journal article" date="2015" name="Data Brief">
        <title>Shoot transcriptome of the giant reed, Arundo donax.</title>
        <authorList>
            <person name="Barrero R.A."/>
            <person name="Guerrero F.D."/>
            <person name="Moolhuijzen P."/>
            <person name="Goolsby J.A."/>
            <person name="Tidwell J."/>
            <person name="Bellgard S.E."/>
            <person name="Bellgard M.I."/>
        </authorList>
    </citation>
    <scope>NUCLEOTIDE SEQUENCE</scope>
    <source>
        <tissue evidence="1">Shoot tissue taken approximately 20 cm above the soil surface</tissue>
    </source>
</reference>
<organism evidence="1">
    <name type="scientific">Arundo donax</name>
    <name type="common">Giant reed</name>
    <name type="synonym">Donax arundinaceus</name>
    <dbReference type="NCBI Taxonomy" id="35708"/>
    <lineage>
        <taxon>Eukaryota</taxon>
        <taxon>Viridiplantae</taxon>
        <taxon>Streptophyta</taxon>
        <taxon>Embryophyta</taxon>
        <taxon>Tracheophyta</taxon>
        <taxon>Spermatophyta</taxon>
        <taxon>Magnoliopsida</taxon>
        <taxon>Liliopsida</taxon>
        <taxon>Poales</taxon>
        <taxon>Poaceae</taxon>
        <taxon>PACMAD clade</taxon>
        <taxon>Arundinoideae</taxon>
        <taxon>Arundineae</taxon>
        <taxon>Arundo</taxon>
    </lineage>
</organism>
<reference evidence="1" key="1">
    <citation type="submission" date="2014-09" db="EMBL/GenBank/DDBJ databases">
        <authorList>
            <person name="Magalhaes I.L.F."/>
            <person name="Oliveira U."/>
            <person name="Santos F.R."/>
            <person name="Vidigal T.H.D.A."/>
            <person name="Brescovit A.D."/>
            <person name="Santos A.J."/>
        </authorList>
    </citation>
    <scope>NUCLEOTIDE SEQUENCE</scope>
    <source>
        <tissue evidence="1">Shoot tissue taken approximately 20 cm above the soil surface</tissue>
    </source>
</reference>
<dbReference type="AlphaFoldDB" id="A0A0A9BTX0"/>
<sequence>MPFLQRKPGKYEYLGYVPS</sequence>
<proteinExistence type="predicted"/>
<evidence type="ECO:0000313" key="1">
    <source>
        <dbReference type="EMBL" id="JAD66776.1"/>
    </source>
</evidence>
<dbReference type="EMBL" id="GBRH01231119">
    <property type="protein sequence ID" value="JAD66776.1"/>
    <property type="molecule type" value="Transcribed_RNA"/>
</dbReference>
<accession>A0A0A9BTX0</accession>